<evidence type="ECO:0000313" key="6">
    <source>
        <dbReference type="EMBL" id="PXX98895.1"/>
    </source>
</evidence>
<evidence type="ECO:0008006" key="8">
    <source>
        <dbReference type="Google" id="ProtNLM"/>
    </source>
</evidence>
<evidence type="ECO:0000256" key="2">
    <source>
        <dbReference type="ARBA" id="ARBA00009852"/>
    </source>
</evidence>
<dbReference type="OrthoDB" id="5292493at2"/>
<evidence type="ECO:0000313" key="7">
    <source>
        <dbReference type="Proteomes" id="UP000248079"/>
    </source>
</evidence>
<dbReference type="InterPro" id="IPR009722">
    <property type="entry name" value="YjiK/CarP"/>
</dbReference>
<dbReference type="Gene3D" id="2.120.10.30">
    <property type="entry name" value="TolB, C-terminal domain"/>
    <property type="match status" value="1"/>
</dbReference>
<dbReference type="GO" id="GO:0005886">
    <property type="term" value="C:plasma membrane"/>
    <property type="evidence" value="ECO:0007669"/>
    <property type="project" value="UniProtKB-SubCell"/>
</dbReference>
<keyword evidence="4" id="KW-0472">Membrane</keyword>
<evidence type="ECO:0000256" key="4">
    <source>
        <dbReference type="ARBA" id="ARBA00023136"/>
    </source>
</evidence>
<keyword evidence="3" id="KW-1003">Cell membrane</keyword>
<dbReference type="Pfam" id="PF06977">
    <property type="entry name" value="SdiA-regulated"/>
    <property type="match status" value="1"/>
</dbReference>
<dbReference type="RefSeq" id="WP_110361786.1">
    <property type="nucleotide sequence ID" value="NZ_QFLI01000007.1"/>
</dbReference>
<accession>A0A2V3ZXH8</accession>
<feature type="signal peptide" evidence="5">
    <location>
        <begin position="1"/>
        <end position="22"/>
    </location>
</feature>
<keyword evidence="7" id="KW-1185">Reference proteome</keyword>
<evidence type="ECO:0000256" key="5">
    <source>
        <dbReference type="SAM" id="SignalP"/>
    </source>
</evidence>
<gene>
    <name evidence="6" type="ORF">DF185_16095</name>
</gene>
<evidence type="ECO:0000256" key="3">
    <source>
        <dbReference type="ARBA" id="ARBA00022475"/>
    </source>
</evidence>
<protein>
    <recommendedName>
        <fullName evidence="8">SMP-30/Gluconolactonase/LRE-like region domain-containing protein</fullName>
    </recommendedName>
</protein>
<dbReference type="InterPro" id="IPR011042">
    <property type="entry name" value="6-blade_b-propeller_TolB-like"/>
</dbReference>
<comment type="subcellular location">
    <subcellularLocation>
        <location evidence="1">Cell membrane</location>
    </subcellularLocation>
</comment>
<dbReference type="AlphaFoldDB" id="A0A2V3ZXH8"/>
<name>A0A2V3ZXH8_9BACT</name>
<comment type="similarity">
    <text evidence="2">Belongs to the YjiK family.</text>
</comment>
<dbReference type="SUPFAM" id="SSF75011">
    <property type="entry name" value="3-carboxy-cis,cis-mucoante lactonizing enzyme"/>
    <property type="match status" value="1"/>
</dbReference>
<sequence length="309" mass="35580">MTKTFHTLICLFALVFFLEACAQKKDQKMIYLSENYEKFPYDIYEPDKKYELKDHLREISALSYFTEHSLLCVNDEKGIIYKFNHKKKEVTKKYEFDKPGDYEGIEMVDSLVYVLRSDGRIFKVDHLKDKNIHSVKRTTHLNAGNDTEGLGYDPSTNSLLIACKGSPAHSNKYRGKRAIYEFSIDKNELSKTPKYLIDQDQIRKILEFDAYSRFSVRLMENINPSQGDITFQPSAVAVHPITRNLYVVGSVGKLLVVLNPKGEIKAIVKLKRKIFRQPEGICFAPDGTMFISNEGKGSKANILKYSFKR</sequence>
<dbReference type="EMBL" id="QFLI01000007">
    <property type="protein sequence ID" value="PXX98895.1"/>
    <property type="molecule type" value="Genomic_DNA"/>
</dbReference>
<dbReference type="Proteomes" id="UP000248079">
    <property type="component" value="Unassembled WGS sequence"/>
</dbReference>
<evidence type="ECO:0000256" key="1">
    <source>
        <dbReference type="ARBA" id="ARBA00004236"/>
    </source>
</evidence>
<proteinExistence type="inferred from homology"/>
<keyword evidence="5" id="KW-0732">Signal</keyword>
<comment type="caution">
    <text evidence="6">The sequence shown here is derived from an EMBL/GenBank/DDBJ whole genome shotgun (WGS) entry which is preliminary data.</text>
</comment>
<reference evidence="6 7" key="1">
    <citation type="submission" date="2018-05" db="EMBL/GenBank/DDBJ databases">
        <title>Marinifilum breve JC075T sp. nov., a marine bacterium isolated from Yongle Blue Hole in the South China Sea.</title>
        <authorList>
            <person name="Fu T."/>
        </authorList>
    </citation>
    <scope>NUCLEOTIDE SEQUENCE [LARGE SCALE GENOMIC DNA]</scope>
    <source>
        <strain evidence="6 7">JC075</strain>
    </source>
</reference>
<feature type="chain" id="PRO_5016164124" description="SMP-30/Gluconolactonase/LRE-like region domain-containing protein" evidence="5">
    <location>
        <begin position="23"/>
        <end position="309"/>
    </location>
</feature>
<organism evidence="6 7">
    <name type="scientific">Marinifilum breve</name>
    <dbReference type="NCBI Taxonomy" id="2184082"/>
    <lineage>
        <taxon>Bacteria</taxon>
        <taxon>Pseudomonadati</taxon>
        <taxon>Bacteroidota</taxon>
        <taxon>Bacteroidia</taxon>
        <taxon>Marinilabiliales</taxon>
        <taxon>Marinifilaceae</taxon>
    </lineage>
</organism>